<proteinExistence type="predicted"/>
<dbReference type="Proteomes" id="UP000509771">
    <property type="component" value="Chromosome"/>
</dbReference>
<reference evidence="2 3" key="1">
    <citation type="submission" date="2018-02" db="EMBL/GenBank/DDBJ databases">
        <title>Complete genome of Nitrosopumilus cobalaminigenes HCA1.</title>
        <authorList>
            <person name="Qin W."/>
            <person name="Zheng Y."/>
            <person name="Stahl D.A."/>
        </authorList>
    </citation>
    <scope>NUCLEOTIDE SEQUENCE [LARGE SCALE GENOMIC DNA]</scope>
    <source>
        <strain evidence="2 3">HCA1</strain>
    </source>
</reference>
<dbReference type="KEGG" id="ncl:C5F47_05225"/>
<keyword evidence="1" id="KW-0472">Membrane</keyword>
<sequence>MFKCTNISGNQEGYYIKFLIQKLFKMDKRDAMVLAGIFVAGGTVVGLVVLLSNGLIKNPFI</sequence>
<accession>A0A7D5LZT6</accession>
<protein>
    <submittedName>
        <fullName evidence="2">Uncharacterized protein</fullName>
    </submittedName>
</protein>
<dbReference type="EMBL" id="CP026993">
    <property type="protein sequence ID" value="QLH02992.1"/>
    <property type="molecule type" value="Genomic_DNA"/>
</dbReference>
<evidence type="ECO:0000313" key="2">
    <source>
        <dbReference type="EMBL" id="QLH02992.1"/>
    </source>
</evidence>
<organism evidence="2 3">
    <name type="scientific">Nitrosopumilus cobalaminigenes</name>
    <dbReference type="NCBI Taxonomy" id="1470066"/>
    <lineage>
        <taxon>Archaea</taxon>
        <taxon>Nitrososphaerota</taxon>
        <taxon>Nitrososphaeria</taxon>
        <taxon>Nitrosopumilales</taxon>
        <taxon>Nitrosopumilaceae</taxon>
        <taxon>Nitrosopumilus</taxon>
    </lineage>
</organism>
<keyword evidence="3" id="KW-1185">Reference proteome</keyword>
<dbReference type="AlphaFoldDB" id="A0A7D5LZT6"/>
<feature type="transmembrane region" description="Helical" evidence="1">
    <location>
        <begin position="31"/>
        <end position="56"/>
    </location>
</feature>
<evidence type="ECO:0000256" key="1">
    <source>
        <dbReference type="SAM" id="Phobius"/>
    </source>
</evidence>
<keyword evidence="1" id="KW-0812">Transmembrane</keyword>
<keyword evidence="1" id="KW-1133">Transmembrane helix</keyword>
<name>A0A7D5LZT6_9ARCH</name>
<evidence type="ECO:0000313" key="3">
    <source>
        <dbReference type="Proteomes" id="UP000509771"/>
    </source>
</evidence>
<gene>
    <name evidence="2" type="ORF">C5F47_05225</name>
</gene>